<accession>A0A3B1CYF4</accession>
<evidence type="ECO:0000313" key="2">
    <source>
        <dbReference type="EMBL" id="VAX28908.1"/>
    </source>
</evidence>
<dbReference type="AlphaFoldDB" id="A0A3B1CYF4"/>
<keyword evidence="1" id="KW-1133">Transmembrane helix</keyword>
<dbReference type="EMBL" id="UOGF01000044">
    <property type="protein sequence ID" value="VAX28908.1"/>
    <property type="molecule type" value="Genomic_DNA"/>
</dbReference>
<organism evidence="2">
    <name type="scientific">hydrothermal vent metagenome</name>
    <dbReference type="NCBI Taxonomy" id="652676"/>
    <lineage>
        <taxon>unclassified sequences</taxon>
        <taxon>metagenomes</taxon>
        <taxon>ecological metagenomes</taxon>
    </lineage>
</organism>
<keyword evidence="1" id="KW-0472">Membrane</keyword>
<gene>
    <name evidence="2" type="ORF">MNBD_NITROSPIRAE01-1626</name>
</gene>
<evidence type="ECO:0000256" key="1">
    <source>
        <dbReference type="SAM" id="Phobius"/>
    </source>
</evidence>
<keyword evidence="1" id="KW-0812">Transmembrane</keyword>
<sequence length="158" mass="17929">MVVLGLAHSKHAPSSPNTFVYFCILKIAICMVLLFSLFGCVKSGTTRLSLPDSPVAYDQAWKSSLEASLLYYDRIVISDKKSGYFQTSWQTHQVGVLIGNPVKRSRLIGRVASRDPFRLDLDMQQEAFSLELGHWVADPPDKKRLNELKDRLQARLRF</sequence>
<name>A0A3B1CYF4_9ZZZZ</name>
<proteinExistence type="predicted"/>
<reference evidence="2" key="1">
    <citation type="submission" date="2018-06" db="EMBL/GenBank/DDBJ databases">
        <authorList>
            <person name="Zhirakovskaya E."/>
        </authorList>
    </citation>
    <scope>NUCLEOTIDE SEQUENCE</scope>
</reference>
<feature type="transmembrane region" description="Helical" evidence="1">
    <location>
        <begin position="19"/>
        <end position="41"/>
    </location>
</feature>
<protein>
    <submittedName>
        <fullName evidence="2">Uncharacterized protein</fullName>
    </submittedName>
</protein>